<dbReference type="SUPFAM" id="SSF52540">
    <property type="entry name" value="P-loop containing nucleoside triphosphate hydrolases"/>
    <property type="match status" value="2"/>
</dbReference>
<dbReference type="EMBL" id="CP046620">
    <property type="protein sequence ID" value="QHQ36201.1"/>
    <property type="molecule type" value="Genomic_DNA"/>
</dbReference>
<dbReference type="PANTHER" id="PTHR43297">
    <property type="entry name" value="OLIGOPEPTIDE TRANSPORT ATP-BINDING PROTEIN APPD"/>
    <property type="match status" value="1"/>
</dbReference>
<reference evidence="9 10" key="1">
    <citation type="submission" date="2019-12" db="EMBL/GenBank/DDBJ databases">
        <title>Complete genome sequence of Algicella marina strain 9Alg 56(T) isolated from the red alga Tichocarpus crinitus.</title>
        <authorList>
            <person name="Kim S.-G."/>
            <person name="Nedashkovskaya O.I."/>
        </authorList>
    </citation>
    <scope>NUCLEOTIDE SEQUENCE [LARGE SCALE GENOMIC DNA]</scope>
    <source>
        <strain evidence="9 10">9Alg 56</strain>
    </source>
</reference>
<evidence type="ECO:0000256" key="5">
    <source>
        <dbReference type="ARBA" id="ARBA00022741"/>
    </source>
</evidence>
<evidence type="ECO:0000259" key="8">
    <source>
        <dbReference type="PROSITE" id="PS50893"/>
    </source>
</evidence>
<dbReference type="InterPro" id="IPR013563">
    <property type="entry name" value="Oligopep_ABC_C"/>
</dbReference>
<sequence length="608" mass="66360">MNPLLKITNLNVGIRLPHGELSAVRDASITLEKGQSLGIVGESGSGKSMTALSLMRLLPRSARLVADCMEFDGTDLQQMTEDRFASTVSGPGIGMIFQEPMTSLNPVYTIGRQMTEAAVWRGMLTAQAARSKAVALLDRVGIPDPEVRMSQYPHQMSGGQRQRVMIAMTLMLDPKLLIADEPTTALDVTVQAQILDLLDDLRREREMGMILISHDLAVVAQRTDAVAVMYGGEMIERGSAVSVLRKPAHPYTQSLLKAIPQLSGKPGRLGAIPGLVPSIMKDPKSCIFAPRCPHAFPLCVEKRPELRSHDPGHVCRCVLNDPPSIKSSFGPLRAAAPEPHTDAVMSARDVTRVFSTKRGLFGPKRDTRALDGLSIDLRKGETLALIGESGSGKSTLARIMLGLDHPTSGEVFMRGRPVAGLSVKERAHFVQPVFQDPYSSLNPRRRLAEIIARPLELSGHRNSAANAKVVREAMELVRLPQRLLNAFPSQLSGGQRQRVAIARALVTRPEVLVCDEPTSALDVSIQAQILNLLDDLKAEMGLTCLFITHDMAVVHQIADRVVVMLDGRMVEEGPAQHVLTHPENEYTRRLVAAAPRFEITAHDMETAQ</sequence>
<dbReference type="NCBIfam" id="TIGR01727">
    <property type="entry name" value="oligo_HPY"/>
    <property type="match status" value="1"/>
</dbReference>
<proteinExistence type="inferred from homology"/>
<dbReference type="GO" id="GO:0005524">
    <property type="term" value="F:ATP binding"/>
    <property type="evidence" value="ECO:0007669"/>
    <property type="project" value="UniProtKB-KW"/>
</dbReference>
<keyword evidence="5" id="KW-0547">Nucleotide-binding</keyword>
<keyword evidence="7" id="KW-0472">Membrane</keyword>
<comment type="subcellular location">
    <subcellularLocation>
        <location evidence="1">Cell inner membrane</location>
        <topology evidence="1">Peripheral membrane protein</topology>
    </subcellularLocation>
</comment>
<dbReference type="Pfam" id="PF00005">
    <property type="entry name" value="ABC_tran"/>
    <property type="match status" value="2"/>
</dbReference>
<evidence type="ECO:0000256" key="2">
    <source>
        <dbReference type="ARBA" id="ARBA00005417"/>
    </source>
</evidence>
<dbReference type="Pfam" id="PF08352">
    <property type="entry name" value="oligo_HPY"/>
    <property type="match status" value="2"/>
</dbReference>
<keyword evidence="3" id="KW-0813">Transport</keyword>
<dbReference type="InterPro" id="IPR003439">
    <property type="entry name" value="ABC_transporter-like_ATP-bd"/>
</dbReference>
<keyword evidence="4" id="KW-1003">Cell membrane</keyword>
<dbReference type="Gene3D" id="3.40.50.300">
    <property type="entry name" value="P-loop containing nucleotide triphosphate hydrolases"/>
    <property type="match status" value="2"/>
</dbReference>
<dbReference type="AlphaFoldDB" id="A0A6P1T368"/>
<accession>A0A6P1T368</accession>
<dbReference type="NCBIfam" id="NF007739">
    <property type="entry name" value="PRK10419.1"/>
    <property type="match status" value="2"/>
</dbReference>
<dbReference type="PANTHER" id="PTHR43297:SF2">
    <property type="entry name" value="DIPEPTIDE TRANSPORT ATP-BINDING PROTEIN DPPD"/>
    <property type="match status" value="1"/>
</dbReference>
<evidence type="ECO:0000256" key="4">
    <source>
        <dbReference type="ARBA" id="ARBA00022475"/>
    </source>
</evidence>
<dbReference type="InterPro" id="IPR017871">
    <property type="entry name" value="ABC_transporter-like_CS"/>
</dbReference>
<dbReference type="SMART" id="SM00382">
    <property type="entry name" value="AAA"/>
    <property type="match status" value="2"/>
</dbReference>
<organism evidence="9 10">
    <name type="scientific">Algicella marina</name>
    <dbReference type="NCBI Taxonomy" id="2683284"/>
    <lineage>
        <taxon>Bacteria</taxon>
        <taxon>Pseudomonadati</taxon>
        <taxon>Pseudomonadota</taxon>
        <taxon>Alphaproteobacteria</taxon>
        <taxon>Rhodobacterales</taxon>
        <taxon>Paracoccaceae</taxon>
        <taxon>Algicella</taxon>
    </lineage>
</organism>
<dbReference type="InterPro" id="IPR027417">
    <property type="entry name" value="P-loop_NTPase"/>
</dbReference>
<evidence type="ECO:0000256" key="3">
    <source>
        <dbReference type="ARBA" id="ARBA00022448"/>
    </source>
</evidence>
<dbReference type="Proteomes" id="UP000464495">
    <property type="component" value="Chromosome"/>
</dbReference>
<protein>
    <submittedName>
        <fullName evidence="9">Dipeptide ABC transporter ATP-binding protein</fullName>
    </submittedName>
</protein>
<dbReference type="InterPro" id="IPR003593">
    <property type="entry name" value="AAA+_ATPase"/>
</dbReference>
<evidence type="ECO:0000256" key="7">
    <source>
        <dbReference type="ARBA" id="ARBA00023136"/>
    </source>
</evidence>
<feature type="domain" description="ABC transporter" evidence="8">
    <location>
        <begin position="345"/>
        <end position="591"/>
    </location>
</feature>
<gene>
    <name evidence="9" type="ORF">GO499_14000</name>
</gene>
<dbReference type="InterPro" id="IPR050388">
    <property type="entry name" value="ABC_Ni/Peptide_Import"/>
</dbReference>
<dbReference type="RefSeq" id="WP_161862750.1">
    <property type="nucleotide sequence ID" value="NZ_CP046620.1"/>
</dbReference>
<evidence type="ECO:0000256" key="1">
    <source>
        <dbReference type="ARBA" id="ARBA00004417"/>
    </source>
</evidence>
<dbReference type="KEGG" id="amaq:GO499_14000"/>
<feature type="domain" description="ABC transporter" evidence="8">
    <location>
        <begin position="5"/>
        <end position="256"/>
    </location>
</feature>
<dbReference type="NCBIfam" id="NF008453">
    <property type="entry name" value="PRK11308.1"/>
    <property type="match status" value="2"/>
</dbReference>
<dbReference type="GO" id="GO:0005886">
    <property type="term" value="C:plasma membrane"/>
    <property type="evidence" value="ECO:0007669"/>
    <property type="project" value="UniProtKB-SubCell"/>
</dbReference>
<evidence type="ECO:0000313" key="9">
    <source>
        <dbReference type="EMBL" id="QHQ36201.1"/>
    </source>
</evidence>
<evidence type="ECO:0000256" key="6">
    <source>
        <dbReference type="ARBA" id="ARBA00022840"/>
    </source>
</evidence>
<keyword evidence="6 9" id="KW-0067">ATP-binding</keyword>
<name>A0A6P1T368_9RHOB</name>
<dbReference type="PROSITE" id="PS50893">
    <property type="entry name" value="ABC_TRANSPORTER_2"/>
    <property type="match status" value="2"/>
</dbReference>
<dbReference type="FunFam" id="3.40.50.300:FF:000016">
    <property type="entry name" value="Oligopeptide ABC transporter ATP-binding component"/>
    <property type="match status" value="1"/>
</dbReference>
<comment type="similarity">
    <text evidence="2">Belongs to the ABC transporter superfamily.</text>
</comment>
<evidence type="ECO:0000313" key="10">
    <source>
        <dbReference type="Proteomes" id="UP000464495"/>
    </source>
</evidence>
<dbReference type="CDD" id="cd03257">
    <property type="entry name" value="ABC_NikE_OppD_transporters"/>
    <property type="match status" value="2"/>
</dbReference>
<dbReference type="GO" id="GO:0055085">
    <property type="term" value="P:transmembrane transport"/>
    <property type="evidence" value="ECO:0007669"/>
    <property type="project" value="UniProtKB-ARBA"/>
</dbReference>
<keyword evidence="10" id="KW-1185">Reference proteome</keyword>
<dbReference type="GO" id="GO:0016887">
    <property type="term" value="F:ATP hydrolysis activity"/>
    <property type="evidence" value="ECO:0007669"/>
    <property type="project" value="InterPro"/>
</dbReference>
<dbReference type="GO" id="GO:0015833">
    <property type="term" value="P:peptide transport"/>
    <property type="evidence" value="ECO:0007669"/>
    <property type="project" value="InterPro"/>
</dbReference>
<dbReference type="PROSITE" id="PS00211">
    <property type="entry name" value="ABC_TRANSPORTER_1"/>
    <property type="match status" value="2"/>
</dbReference>